<organism evidence="3 4">
    <name type="scientific">Stachybotrys chlorohalonatus (strain IBT 40285)</name>
    <dbReference type="NCBI Taxonomy" id="1283841"/>
    <lineage>
        <taxon>Eukaryota</taxon>
        <taxon>Fungi</taxon>
        <taxon>Dikarya</taxon>
        <taxon>Ascomycota</taxon>
        <taxon>Pezizomycotina</taxon>
        <taxon>Sordariomycetes</taxon>
        <taxon>Hypocreomycetidae</taxon>
        <taxon>Hypocreales</taxon>
        <taxon>Stachybotryaceae</taxon>
        <taxon>Stachybotrys</taxon>
    </lineage>
</organism>
<feature type="compositionally biased region" description="Low complexity" evidence="1">
    <location>
        <begin position="78"/>
        <end position="91"/>
    </location>
</feature>
<gene>
    <name evidence="3" type="ORF">S40285_06124</name>
</gene>
<keyword evidence="4" id="KW-1185">Reference proteome</keyword>
<evidence type="ECO:0000256" key="2">
    <source>
        <dbReference type="SAM" id="Phobius"/>
    </source>
</evidence>
<dbReference type="AlphaFoldDB" id="A0A084QP91"/>
<dbReference type="Proteomes" id="UP000028524">
    <property type="component" value="Unassembled WGS sequence"/>
</dbReference>
<dbReference type="InParanoid" id="A0A084QP91"/>
<dbReference type="PANTHER" id="PTHR36587:SF2">
    <property type="entry name" value="EXPRESSION SITE-ASSOCIATED GENE 3 (ESAG3)-LIKE PROTEIN"/>
    <property type="match status" value="1"/>
</dbReference>
<dbReference type="PANTHER" id="PTHR36587">
    <property type="entry name" value="EXPRESSION SITE-ASSOCIATED GENE 3 (ESAG3)-LIKE PROTEIN"/>
    <property type="match status" value="1"/>
</dbReference>
<feature type="region of interest" description="Disordered" evidence="1">
    <location>
        <begin position="69"/>
        <end position="147"/>
    </location>
</feature>
<dbReference type="EMBL" id="KL660554">
    <property type="protein sequence ID" value="KFA65776.1"/>
    <property type="molecule type" value="Genomic_DNA"/>
</dbReference>
<evidence type="ECO:0000256" key="1">
    <source>
        <dbReference type="SAM" id="MobiDB-lite"/>
    </source>
</evidence>
<protein>
    <submittedName>
        <fullName evidence="3">Uncharacterized protein</fullName>
    </submittedName>
</protein>
<name>A0A084QP91_STAC4</name>
<feature type="region of interest" description="Disordered" evidence="1">
    <location>
        <begin position="307"/>
        <end position="331"/>
    </location>
</feature>
<dbReference type="OrthoDB" id="422736at2759"/>
<sequence>MAEAEPPGPAPLPRRMIRSSLIAMAILATATLILVAATESRYGFTHIAEIQHGHSPSDGWQVGAPVQVADDNGVLPSGEQQTGAAEGQGQTSKGKGEKGNAASEELTAIDSAPASTQQGEIAPPPKGATTNANAGHDDDTTQVPDTASQNRRLVYILPADNPSPSLCKVIFSGMALGYPSPVVVNWQQDFREHGLTGSHLMKITGTLEYLDAITRETTHEDDRLGDDDLVVLMDAYDVWWQLPPQVMINRYLETNKAANERLAAQWEGEGEMPMRQTIVASAQKRCWPNPSMPYHLHCDALPTSPMRSDLYGEATDTPPEESTNPNNVHHEVRPRYLNSGTIMGPVGDMKKYLRRAEERMWRRMSEVTGLWSDQGVFAELWGEQEMWRTWRRKLQKNGGLPDDEMTNMTTGEFELHVGLDYTQNLFIPTVFEEEDGEIISLNNHTRISERSRELGISPVRLNGVPDDLKQIPIPLRKVVEKSQQGSLDWGEMPLYADFFSEAVPVAVHHNAHAGGVKGRNTWWWDRMWYSPYLRALALDYLQPPAQLQPVARVQVQGEDTAYWPPASDKTKRRPRMFQAGEQSGGLPELFFHDICVDTRGKLEEGWEWHDEVFRDGKGPI</sequence>
<accession>A0A084QP91</accession>
<proteinExistence type="predicted"/>
<keyword evidence="2" id="KW-1133">Transmembrane helix</keyword>
<reference evidence="3 4" key="1">
    <citation type="journal article" date="2014" name="BMC Genomics">
        <title>Comparative genome sequencing reveals chemotype-specific gene clusters in the toxigenic black mold Stachybotrys.</title>
        <authorList>
            <person name="Semeiks J."/>
            <person name="Borek D."/>
            <person name="Otwinowski Z."/>
            <person name="Grishin N.V."/>
        </authorList>
    </citation>
    <scope>NUCLEOTIDE SEQUENCE [LARGE SCALE GENOMIC DNA]</scope>
    <source>
        <strain evidence="3 4">IBT 40285</strain>
    </source>
</reference>
<dbReference type="HOGENOM" id="CLU_020425_1_0_1"/>
<keyword evidence="2" id="KW-0812">Transmembrane</keyword>
<feature type="transmembrane region" description="Helical" evidence="2">
    <location>
        <begin position="21"/>
        <end position="38"/>
    </location>
</feature>
<keyword evidence="2" id="KW-0472">Membrane</keyword>
<evidence type="ECO:0000313" key="3">
    <source>
        <dbReference type="EMBL" id="KFA65776.1"/>
    </source>
</evidence>
<dbReference type="CDD" id="cd22997">
    <property type="entry name" value="GT_LH"/>
    <property type="match status" value="1"/>
</dbReference>
<evidence type="ECO:0000313" key="4">
    <source>
        <dbReference type="Proteomes" id="UP000028524"/>
    </source>
</evidence>